<dbReference type="Gene3D" id="3.40.50.1000">
    <property type="entry name" value="HAD superfamily/HAD-like"/>
    <property type="match status" value="1"/>
</dbReference>
<gene>
    <name evidence="5" type="primary">gph</name>
    <name evidence="5" type="ORF">GCM10011378_19990</name>
</gene>
<dbReference type="Proteomes" id="UP000601361">
    <property type="component" value="Unassembled WGS sequence"/>
</dbReference>
<evidence type="ECO:0000313" key="6">
    <source>
        <dbReference type="Proteomes" id="UP000601361"/>
    </source>
</evidence>
<reference evidence="6" key="1">
    <citation type="journal article" date="2019" name="Int. J. Syst. Evol. Microbiol.">
        <title>The Global Catalogue of Microorganisms (GCM) 10K type strain sequencing project: providing services to taxonomists for standard genome sequencing and annotation.</title>
        <authorList>
            <consortium name="The Broad Institute Genomics Platform"/>
            <consortium name="The Broad Institute Genome Sequencing Center for Infectious Disease"/>
            <person name="Wu L."/>
            <person name="Ma J."/>
        </authorList>
    </citation>
    <scope>NUCLEOTIDE SEQUENCE [LARGE SCALE GENOMIC DNA]</scope>
    <source>
        <strain evidence="6">CGMCC 1.12990</strain>
    </source>
</reference>
<comment type="catalytic activity">
    <reaction evidence="1">
        <text>2-phosphoglycolate + H2O = glycolate + phosphate</text>
        <dbReference type="Rhea" id="RHEA:14369"/>
        <dbReference type="ChEBI" id="CHEBI:15377"/>
        <dbReference type="ChEBI" id="CHEBI:29805"/>
        <dbReference type="ChEBI" id="CHEBI:43474"/>
        <dbReference type="ChEBI" id="CHEBI:58033"/>
        <dbReference type="EC" id="3.1.3.18"/>
    </reaction>
</comment>
<evidence type="ECO:0000256" key="2">
    <source>
        <dbReference type="ARBA" id="ARBA00004818"/>
    </source>
</evidence>
<evidence type="ECO:0000256" key="4">
    <source>
        <dbReference type="ARBA" id="ARBA00013078"/>
    </source>
</evidence>
<proteinExistence type="inferred from homology"/>
<dbReference type="InterPro" id="IPR050155">
    <property type="entry name" value="HAD-like_hydrolase_sf"/>
</dbReference>
<dbReference type="EMBL" id="BMGS01000004">
    <property type="protein sequence ID" value="GGG43589.1"/>
    <property type="molecule type" value="Genomic_DNA"/>
</dbReference>
<dbReference type="SFLD" id="SFLDG01129">
    <property type="entry name" value="C1.5:_HAD__Beta-PGM__Phosphata"/>
    <property type="match status" value="1"/>
</dbReference>
<protein>
    <recommendedName>
        <fullName evidence="4">phosphoglycolate phosphatase</fullName>
        <ecNumber evidence="4">3.1.3.18</ecNumber>
    </recommendedName>
</protein>
<dbReference type="Gene3D" id="1.10.150.240">
    <property type="entry name" value="Putative phosphatase, domain 2"/>
    <property type="match status" value="1"/>
</dbReference>
<evidence type="ECO:0000313" key="5">
    <source>
        <dbReference type="EMBL" id="GGG43589.1"/>
    </source>
</evidence>
<comment type="similarity">
    <text evidence="3">Belongs to the HAD-like hydrolase superfamily. CbbY/CbbZ/Gph/YieH family.</text>
</comment>
<dbReference type="RefSeq" id="WP_188557679.1">
    <property type="nucleotide sequence ID" value="NZ_BMGS01000004.1"/>
</dbReference>
<organism evidence="5 6">
    <name type="scientific">Hymenobacter glacieicola</name>
    <dbReference type="NCBI Taxonomy" id="1562124"/>
    <lineage>
        <taxon>Bacteria</taxon>
        <taxon>Pseudomonadati</taxon>
        <taxon>Bacteroidota</taxon>
        <taxon>Cytophagia</taxon>
        <taxon>Cytophagales</taxon>
        <taxon>Hymenobacteraceae</taxon>
        <taxon>Hymenobacter</taxon>
    </lineage>
</organism>
<dbReference type="Pfam" id="PF00702">
    <property type="entry name" value="Hydrolase"/>
    <property type="match status" value="1"/>
</dbReference>
<dbReference type="EC" id="3.1.3.18" evidence="4"/>
<dbReference type="InterPro" id="IPR006439">
    <property type="entry name" value="HAD-SF_hydro_IA"/>
</dbReference>
<dbReference type="InterPro" id="IPR023214">
    <property type="entry name" value="HAD_sf"/>
</dbReference>
<sequence length="241" mass="27139">MINTMPVNWDKLSCVIFDVDGTLYTQGKLRKRMLKSLLLYYGVRPWKLPELLMLRHFRAEREKQTAYAGPNLEADQYTWAAQAGGYPAEQVRAVVEQWMFQYPNQFLLPCRYPGVAEFFAALRARGITIGVYSDYPAQAKLAALGLEADIVISSTDPLINRLKPHPQGLHHICQQLGLPAEQCLFIGDRPELDGACAEAAGMPYLIVEKQPFPAFTFYHTLTNQISTTSQPAPYESDLHSS</sequence>
<evidence type="ECO:0000256" key="3">
    <source>
        <dbReference type="ARBA" id="ARBA00006171"/>
    </source>
</evidence>
<dbReference type="SFLD" id="SFLDS00003">
    <property type="entry name" value="Haloacid_Dehalogenase"/>
    <property type="match status" value="1"/>
</dbReference>
<dbReference type="PANTHER" id="PTHR43434">
    <property type="entry name" value="PHOSPHOGLYCOLATE PHOSPHATASE"/>
    <property type="match status" value="1"/>
</dbReference>
<dbReference type="InterPro" id="IPR036412">
    <property type="entry name" value="HAD-like_sf"/>
</dbReference>
<keyword evidence="6" id="KW-1185">Reference proteome</keyword>
<comment type="pathway">
    <text evidence="2">Organic acid metabolism; glycolate biosynthesis; glycolate from 2-phosphoglycolate: step 1/1.</text>
</comment>
<name>A0ABQ1WS28_9BACT</name>
<accession>A0ABQ1WS28</accession>
<dbReference type="InterPro" id="IPR023198">
    <property type="entry name" value="PGP-like_dom2"/>
</dbReference>
<evidence type="ECO:0000256" key="1">
    <source>
        <dbReference type="ARBA" id="ARBA00000830"/>
    </source>
</evidence>
<comment type="caution">
    <text evidence="5">The sequence shown here is derived from an EMBL/GenBank/DDBJ whole genome shotgun (WGS) entry which is preliminary data.</text>
</comment>
<dbReference type="PANTHER" id="PTHR43434:SF1">
    <property type="entry name" value="PHOSPHOGLYCOLATE PHOSPHATASE"/>
    <property type="match status" value="1"/>
</dbReference>
<dbReference type="SUPFAM" id="SSF56784">
    <property type="entry name" value="HAD-like"/>
    <property type="match status" value="1"/>
</dbReference>
<dbReference type="NCBIfam" id="TIGR01549">
    <property type="entry name" value="HAD-SF-IA-v1"/>
    <property type="match status" value="1"/>
</dbReference>